<name>A0A0P7BSU6_9HYPO</name>
<feature type="compositionally biased region" description="Basic and acidic residues" evidence="1">
    <location>
        <begin position="153"/>
        <end position="163"/>
    </location>
</feature>
<proteinExistence type="predicted"/>
<dbReference type="Pfam" id="PF13391">
    <property type="entry name" value="HNH_2"/>
    <property type="match status" value="1"/>
</dbReference>
<reference evidence="3 4" key="1">
    <citation type="submission" date="2015-09" db="EMBL/GenBank/DDBJ databases">
        <title>Draft genome of a European isolate of the apple canker pathogen Neonectria ditissima.</title>
        <authorList>
            <person name="Gomez-Cortecero A."/>
            <person name="Harrison R.J."/>
            <person name="Armitage A.D."/>
        </authorList>
    </citation>
    <scope>NUCLEOTIDE SEQUENCE [LARGE SCALE GENOMIC DNA]</scope>
    <source>
        <strain evidence="3 4">R09/05</strain>
    </source>
</reference>
<comment type="caution">
    <text evidence="3">The sequence shown here is derived from an EMBL/GenBank/DDBJ whole genome shotgun (WGS) entry which is preliminary data.</text>
</comment>
<evidence type="ECO:0000256" key="1">
    <source>
        <dbReference type="SAM" id="MobiDB-lite"/>
    </source>
</evidence>
<keyword evidence="4" id="KW-1185">Reference proteome</keyword>
<evidence type="ECO:0000313" key="4">
    <source>
        <dbReference type="Proteomes" id="UP000050424"/>
    </source>
</evidence>
<accession>A0A0P7BSU6</accession>
<feature type="compositionally biased region" description="Polar residues" evidence="1">
    <location>
        <begin position="134"/>
        <end position="144"/>
    </location>
</feature>
<gene>
    <name evidence="3" type="ORF">AK830_g2138</name>
</gene>
<feature type="region of interest" description="Disordered" evidence="1">
    <location>
        <begin position="134"/>
        <end position="192"/>
    </location>
</feature>
<organism evidence="3 4">
    <name type="scientific">Neonectria ditissima</name>
    <dbReference type="NCBI Taxonomy" id="78410"/>
    <lineage>
        <taxon>Eukaryota</taxon>
        <taxon>Fungi</taxon>
        <taxon>Dikarya</taxon>
        <taxon>Ascomycota</taxon>
        <taxon>Pezizomycotina</taxon>
        <taxon>Sordariomycetes</taxon>
        <taxon>Hypocreomycetidae</taxon>
        <taxon>Hypocreales</taxon>
        <taxon>Nectriaceae</taxon>
        <taxon>Neonectria</taxon>
    </lineage>
</organism>
<dbReference type="AlphaFoldDB" id="A0A0P7BSU6"/>
<dbReference type="Proteomes" id="UP000050424">
    <property type="component" value="Unassembled WGS sequence"/>
</dbReference>
<protein>
    <recommendedName>
        <fullName evidence="2">HNH nuclease domain-containing protein</fullName>
    </recommendedName>
</protein>
<dbReference type="EMBL" id="LKCW01000019">
    <property type="protein sequence ID" value="KPM44455.1"/>
    <property type="molecule type" value="Genomic_DNA"/>
</dbReference>
<dbReference type="OrthoDB" id="5416097at2759"/>
<dbReference type="InterPro" id="IPR003615">
    <property type="entry name" value="HNH_nuc"/>
</dbReference>
<evidence type="ECO:0000259" key="2">
    <source>
        <dbReference type="Pfam" id="PF13391"/>
    </source>
</evidence>
<feature type="domain" description="HNH nuclease" evidence="2">
    <location>
        <begin position="204"/>
        <end position="289"/>
    </location>
</feature>
<sequence length="435" mass="49492">MNDPGREQRERLTRLFNDFLDRPTVHNSLKDSLERQLQDDPSYEPPRQIIAIHEAEIRSSFAKNIQQKIRIVKSDFTLSAHDFAFIMTVPLSELQPGGSLSASNAAHTLQSVLSRAYDLTGHFLQCLPETQKTKIATSNRTPSSLPLPAVRRSPRETARVDYREEPDDFDERGPTEPRSDYDVGPVGRRTSEKDKCRMRDGNVCVVTGTQNPEVCHIVPFKWNDTQQAIRITDYVLFPTAVVLMGVQWSDENTSLLRNPAQQGSSDKVWNMLCLNCQLHFWWPKCFFAFRCLGSVPILDAETDRVSDSVHVRLQFYWLPHYEGRKNTTMNIDDWRTWVDDVDSFQRKGYSSLGSNVAASKATTNFPIISGHIIHVKMTQADAIPFKAMMDLQWAVTVIGALSGGADPPEFDDYDDDDDENDARVSNWAQEYAKQD</sequence>
<feature type="compositionally biased region" description="Basic and acidic residues" evidence="1">
    <location>
        <begin position="171"/>
        <end position="181"/>
    </location>
</feature>
<evidence type="ECO:0000313" key="3">
    <source>
        <dbReference type="EMBL" id="KPM44455.1"/>
    </source>
</evidence>